<name>A0AA87LT87_9BACL</name>
<dbReference type="NCBIfam" id="TIGR01439">
    <property type="entry name" value="lp_hng_hel_AbrB"/>
    <property type="match status" value="1"/>
</dbReference>
<evidence type="ECO:0000256" key="1">
    <source>
        <dbReference type="PROSITE-ProRule" id="PRU01076"/>
    </source>
</evidence>
<proteinExistence type="predicted"/>
<gene>
    <name evidence="3" type="ORF">A1A1_13762</name>
</gene>
<protein>
    <submittedName>
        <fullName evidence="3">Transition state regulatory protein AbrB</fullName>
    </submittedName>
</protein>
<dbReference type="SMART" id="SM00966">
    <property type="entry name" value="SpoVT_AbrB"/>
    <property type="match status" value="1"/>
</dbReference>
<dbReference type="Gene3D" id="2.10.260.10">
    <property type="match status" value="1"/>
</dbReference>
<accession>A0AA87LT87</accession>
<evidence type="ECO:0000259" key="2">
    <source>
        <dbReference type="PROSITE" id="PS51740"/>
    </source>
</evidence>
<keyword evidence="1" id="KW-0238">DNA-binding</keyword>
<dbReference type="Pfam" id="PF04014">
    <property type="entry name" value="MazE_antitoxin"/>
    <property type="match status" value="1"/>
</dbReference>
<evidence type="ECO:0000313" key="3">
    <source>
        <dbReference type="EMBL" id="EIM05892.1"/>
    </source>
</evidence>
<feature type="domain" description="SpoVT-AbrB" evidence="2">
    <location>
        <begin position="5"/>
        <end position="50"/>
    </location>
</feature>
<reference evidence="3 4" key="1">
    <citation type="journal article" date="2012" name="J. Bacteriol.">
        <title>Genome Sequence of the Antarctic Psychrophile Bacterium Planococcus antarcticus DSM 14505.</title>
        <authorList>
            <person name="Margolles A."/>
            <person name="Gueimonde M."/>
            <person name="Sanchez B."/>
        </authorList>
    </citation>
    <scope>NUCLEOTIDE SEQUENCE [LARGE SCALE GENOMIC DNA]</scope>
    <source>
        <strain evidence="3 4">DSM 14505</strain>
    </source>
</reference>
<dbReference type="PANTHER" id="PTHR36432:SF4">
    <property type="entry name" value="TRANSITION STATE REGULATOR ABH-RELATED"/>
    <property type="match status" value="1"/>
</dbReference>
<dbReference type="InterPro" id="IPR037914">
    <property type="entry name" value="SpoVT-AbrB_sf"/>
</dbReference>
<dbReference type="PANTHER" id="PTHR36432">
    <property type="match status" value="1"/>
</dbReference>
<dbReference type="Pfam" id="PF18277">
    <property type="entry name" value="AbrB_C"/>
    <property type="match status" value="1"/>
</dbReference>
<evidence type="ECO:0000313" key="4">
    <source>
        <dbReference type="Proteomes" id="UP000004725"/>
    </source>
</evidence>
<comment type="caution">
    <text evidence="3">The sequence shown here is derived from an EMBL/GenBank/DDBJ whole genome shotgun (WGS) entry which is preliminary data.</text>
</comment>
<dbReference type="EMBL" id="AJYB01000046">
    <property type="protein sequence ID" value="EIM05892.1"/>
    <property type="molecule type" value="Genomic_DNA"/>
</dbReference>
<dbReference type="SUPFAM" id="SSF89447">
    <property type="entry name" value="AbrB/MazE/MraZ-like"/>
    <property type="match status" value="1"/>
</dbReference>
<dbReference type="AlphaFoldDB" id="A0AA87LT87"/>
<dbReference type="InterPro" id="IPR007159">
    <property type="entry name" value="SpoVT-AbrB_dom"/>
</dbReference>
<dbReference type="GO" id="GO:0003677">
    <property type="term" value="F:DNA binding"/>
    <property type="evidence" value="ECO:0007669"/>
    <property type="project" value="UniProtKB-UniRule"/>
</dbReference>
<dbReference type="InterPro" id="IPR040678">
    <property type="entry name" value="AbrB_C"/>
</dbReference>
<dbReference type="InterPro" id="IPR052731">
    <property type="entry name" value="B_subtilis_Trans_State_Reg"/>
</dbReference>
<dbReference type="RefSeq" id="WP_006830712.1">
    <property type="nucleotide sequence ID" value="NZ_AJYB01000046.1"/>
</dbReference>
<organism evidence="3 4">
    <name type="scientific">Planococcus antarcticus DSM 14505</name>
    <dbReference type="NCBI Taxonomy" id="1185653"/>
    <lineage>
        <taxon>Bacteria</taxon>
        <taxon>Bacillati</taxon>
        <taxon>Bacillota</taxon>
        <taxon>Bacilli</taxon>
        <taxon>Bacillales</taxon>
        <taxon>Caryophanaceae</taxon>
        <taxon>Planococcus</taxon>
    </lineage>
</organism>
<sequence>MKSTGIVRKVDQLGRIVTPIELRRALSISEGDSMEIFVEDERIILRKYKAEKMCAITGEILTENFESKYAKGLDLSPKGAAILLEELQNATK</sequence>
<dbReference type="PROSITE" id="PS51740">
    <property type="entry name" value="SPOVT_ABRB"/>
    <property type="match status" value="1"/>
</dbReference>
<dbReference type="Proteomes" id="UP000004725">
    <property type="component" value="Unassembled WGS sequence"/>
</dbReference>